<dbReference type="Gene3D" id="1.10.3210.10">
    <property type="entry name" value="Hypothetical protein af1432"/>
    <property type="match status" value="1"/>
</dbReference>
<name>A0A858BWH8_9FIRM</name>
<sequence length="364" mass="41304">MRQMILIVDDNRSNIKIAQTILEKEYRVGAALSGGKALQFLSLAIPDLILLDINMPDMDGFAVMEELKKNPEWREIPVIFLTADGNPHTEAKCFNMGAVDFISKPFVPEVIQNRINRTLELQLYKKNLEKAVRDQSMKILQQAEELARKQQELMAIQQEVIIGMANLIEERDDSTGGHIKRTSEYVELIARALREKGRFEYILDKEYIETLYKAAPMHDVGKIYIPDVILKKPGKLTNKEFEVMKKHAEQGGRVINSTMAKIEKQEFIDIAYDIATSHHEKWDGSGYPKGIKGQDIPLSARIMAVADVFDALVSRRCYKEPMDSQEAFAIIAEGSGTHFDPEIAAVFIELREEIEAILHSNCPL</sequence>
<dbReference type="CDD" id="cd00077">
    <property type="entry name" value="HDc"/>
    <property type="match status" value="1"/>
</dbReference>
<evidence type="ECO:0000256" key="2">
    <source>
        <dbReference type="ARBA" id="ARBA00024867"/>
    </source>
</evidence>
<dbReference type="SMART" id="SM00448">
    <property type="entry name" value="REC"/>
    <property type="match status" value="1"/>
</dbReference>
<dbReference type="KEGG" id="abut:Ami103574_07010"/>
<dbReference type="InterPro" id="IPR003607">
    <property type="entry name" value="HD/PDEase_dom"/>
</dbReference>
<dbReference type="EMBL" id="CP048649">
    <property type="protein sequence ID" value="QIB69084.1"/>
    <property type="molecule type" value="Genomic_DNA"/>
</dbReference>
<dbReference type="PROSITE" id="PS50110">
    <property type="entry name" value="RESPONSE_REGULATORY"/>
    <property type="match status" value="1"/>
</dbReference>
<reference evidence="6 7" key="1">
    <citation type="submission" date="2020-02" db="EMBL/GenBank/DDBJ databases">
        <authorList>
            <person name="Kim Y.B."/>
            <person name="Roh S.W."/>
        </authorList>
    </citation>
    <scope>NUCLEOTIDE SEQUENCE [LARGE SCALE GENOMIC DNA]</scope>
    <source>
        <strain evidence="6 7">DSM 103574</strain>
    </source>
</reference>
<dbReference type="PANTHER" id="PTHR45228:SF5">
    <property type="entry name" value="CYCLIC DI-GMP PHOSPHODIESTERASE VC_1348-RELATED"/>
    <property type="match status" value="1"/>
</dbReference>
<dbReference type="Gene3D" id="3.40.50.2300">
    <property type="match status" value="1"/>
</dbReference>
<dbReference type="SMART" id="SM00471">
    <property type="entry name" value="HDc"/>
    <property type="match status" value="1"/>
</dbReference>
<dbReference type="SUPFAM" id="SSF109604">
    <property type="entry name" value="HD-domain/PDEase-like"/>
    <property type="match status" value="1"/>
</dbReference>
<keyword evidence="7" id="KW-1185">Reference proteome</keyword>
<dbReference type="InterPro" id="IPR037522">
    <property type="entry name" value="HD_GYP_dom"/>
</dbReference>
<dbReference type="InterPro" id="IPR011006">
    <property type="entry name" value="CheY-like_superfamily"/>
</dbReference>
<dbReference type="Proteomes" id="UP000466848">
    <property type="component" value="Chromosome"/>
</dbReference>
<feature type="modified residue" description="4-aspartylphosphate" evidence="3">
    <location>
        <position position="52"/>
    </location>
</feature>
<comment type="function">
    <text evidence="2">May play the central regulatory role in sporulation. It may be an element of the effector pathway responsible for the activation of sporulation genes in response to nutritional stress. Spo0A may act in concert with spo0H (a sigma factor) to control the expression of some genes that are critical to the sporulation process.</text>
</comment>
<dbReference type="SUPFAM" id="SSF52172">
    <property type="entry name" value="CheY-like"/>
    <property type="match status" value="1"/>
</dbReference>
<dbReference type="InterPro" id="IPR052020">
    <property type="entry name" value="Cyclic_di-GMP/3'3'-cGAMP_PDE"/>
</dbReference>
<organism evidence="6 7">
    <name type="scientific">Aminipila butyrica</name>
    <dbReference type="NCBI Taxonomy" id="433296"/>
    <lineage>
        <taxon>Bacteria</taxon>
        <taxon>Bacillati</taxon>
        <taxon>Bacillota</taxon>
        <taxon>Clostridia</taxon>
        <taxon>Peptostreptococcales</taxon>
        <taxon>Anaerovoracaceae</taxon>
        <taxon>Aminipila</taxon>
    </lineage>
</organism>
<gene>
    <name evidence="6" type="ORF">Ami103574_07010</name>
</gene>
<proteinExistence type="predicted"/>
<feature type="domain" description="Response regulatory" evidence="4">
    <location>
        <begin position="4"/>
        <end position="119"/>
    </location>
</feature>
<evidence type="ECO:0000256" key="1">
    <source>
        <dbReference type="ARBA" id="ARBA00018672"/>
    </source>
</evidence>
<accession>A0A858BWH8</accession>
<feature type="domain" description="HD-GYP" evidence="5">
    <location>
        <begin position="153"/>
        <end position="363"/>
    </location>
</feature>
<evidence type="ECO:0000259" key="5">
    <source>
        <dbReference type="PROSITE" id="PS51832"/>
    </source>
</evidence>
<dbReference type="PANTHER" id="PTHR45228">
    <property type="entry name" value="CYCLIC DI-GMP PHOSPHODIESTERASE TM_0186-RELATED"/>
    <property type="match status" value="1"/>
</dbReference>
<dbReference type="Pfam" id="PF00072">
    <property type="entry name" value="Response_reg"/>
    <property type="match status" value="1"/>
</dbReference>
<evidence type="ECO:0000313" key="7">
    <source>
        <dbReference type="Proteomes" id="UP000466848"/>
    </source>
</evidence>
<dbReference type="AlphaFoldDB" id="A0A858BWH8"/>
<evidence type="ECO:0000256" key="3">
    <source>
        <dbReference type="PROSITE-ProRule" id="PRU00169"/>
    </source>
</evidence>
<dbReference type="PROSITE" id="PS51832">
    <property type="entry name" value="HD_GYP"/>
    <property type="match status" value="1"/>
</dbReference>
<protein>
    <recommendedName>
        <fullName evidence="1">Stage 0 sporulation protein A homolog</fullName>
    </recommendedName>
</protein>
<dbReference type="Pfam" id="PF13487">
    <property type="entry name" value="HD_5"/>
    <property type="match status" value="1"/>
</dbReference>
<keyword evidence="3" id="KW-0597">Phosphoprotein</keyword>
<evidence type="ECO:0000259" key="4">
    <source>
        <dbReference type="PROSITE" id="PS50110"/>
    </source>
</evidence>
<dbReference type="GO" id="GO:0000160">
    <property type="term" value="P:phosphorelay signal transduction system"/>
    <property type="evidence" value="ECO:0007669"/>
    <property type="project" value="InterPro"/>
</dbReference>
<evidence type="ECO:0000313" key="6">
    <source>
        <dbReference type="EMBL" id="QIB69084.1"/>
    </source>
</evidence>
<dbReference type="InterPro" id="IPR001789">
    <property type="entry name" value="Sig_transdc_resp-reg_receiver"/>
</dbReference>
<dbReference type="RefSeq" id="WP_163066022.1">
    <property type="nucleotide sequence ID" value="NZ_CP048649.1"/>
</dbReference>